<dbReference type="AlphaFoldDB" id="A0A1G5M4S0"/>
<dbReference type="InterPro" id="IPR035919">
    <property type="entry name" value="EAL_sf"/>
</dbReference>
<organism evidence="2 3">
    <name type="scientific">Afifella marina DSM 2698</name>
    <dbReference type="NCBI Taxonomy" id="1120955"/>
    <lineage>
        <taxon>Bacteria</taxon>
        <taxon>Pseudomonadati</taxon>
        <taxon>Pseudomonadota</taxon>
        <taxon>Alphaproteobacteria</taxon>
        <taxon>Hyphomicrobiales</taxon>
        <taxon>Afifellaceae</taxon>
        <taxon>Afifella</taxon>
    </lineage>
</organism>
<dbReference type="EMBL" id="FMVW01000001">
    <property type="protein sequence ID" value="SCZ20197.1"/>
    <property type="molecule type" value="Genomic_DNA"/>
</dbReference>
<dbReference type="InterPro" id="IPR043128">
    <property type="entry name" value="Rev_trsase/Diguanyl_cyclase"/>
</dbReference>
<dbReference type="RefSeq" id="WP_092808955.1">
    <property type="nucleotide sequence ID" value="NZ_FMVW01000001.1"/>
</dbReference>
<gene>
    <name evidence="2" type="ORF">SAMN03080610_00113</name>
</gene>
<keyword evidence="3" id="KW-1185">Reference proteome</keyword>
<dbReference type="InterPro" id="IPR029016">
    <property type="entry name" value="GAF-like_dom_sf"/>
</dbReference>
<dbReference type="Gene3D" id="3.30.450.40">
    <property type="match status" value="1"/>
</dbReference>
<proteinExistence type="predicted"/>
<dbReference type="Proteomes" id="UP000199347">
    <property type="component" value="Unassembled WGS sequence"/>
</dbReference>
<dbReference type="Pfam" id="PF01590">
    <property type="entry name" value="GAF"/>
    <property type="match status" value="1"/>
</dbReference>
<dbReference type="OrthoDB" id="9814202at2"/>
<dbReference type="CDD" id="cd01948">
    <property type="entry name" value="EAL"/>
    <property type="match status" value="1"/>
</dbReference>
<dbReference type="STRING" id="1120955.SAMN03080610_00113"/>
<dbReference type="PANTHER" id="PTHR33121">
    <property type="entry name" value="CYCLIC DI-GMP PHOSPHODIESTERASE PDEF"/>
    <property type="match status" value="1"/>
</dbReference>
<dbReference type="Gene3D" id="3.20.20.450">
    <property type="entry name" value="EAL domain"/>
    <property type="match status" value="1"/>
</dbReference>
<reference evidence="3" key="1">
    <citation type="submission" date="2016-10" db="EMBL/GenBank/DDBJ databases">
        <authorList>
            <person name="Varghese N."/>
            <person name="Submissions S."/>
        </authorList>
    </citation>
    <scope>NUCLEOTIDE SEQUENCE [LARGE SCALE GENOMIC DNA]</scope>
    <source>
        <strain evidence="3">DSM 2698</strain>
    </source>
</reference>
<feature type="domain" description="EAL" evidence="1">
    <location>
        <begin position="330"/>
        <end position="586"/>
    </location>
</feature>
<dbReference type="InterPro" id="IPR001633">
    <property type="entry name" value="EAL_dom"/>
</dbReference>
<sequence length="595" mass="65760">MAADEKEEARLRALRELNLLDTAPSESFDRITRLAAQFFETPISAVSLTDVDRQWFKSRVGCGPQIPREHAPCAEVTRAGDVLVVSDLAQDPRFNKGVLVENGVRFYAGAPLVTKEGFTLGSMCVLDTVPREIGQDDEKALCDLAAMVMTQIEMQHAFGRIDPVSGLPNRMQFTENLEDMARDFAGERRLAILLDLAPPNQIVQALRVLGPTYLDDLMRLSVEGVRNLKVEGHTVYQVGGAQLLAVIGDADEERVEVELVKRLNMLADFSRGRRAASLSHMACGIAPFVLGEAEASDVLRAAHHAAQDARESDRVVGIYSAATDEEHKRRYALIAALRELLERGGDGELSLVYQPRIDLKTGRCYGAEALLRWDHPEYGSVSPAEFIPLAEQTDLMRPLTSWVKLRAIAQLRAWRDEGYDLRVSINVSAANLEEEEFGLRLASVLAENGVSPSCLEIEFTESTFISNRRRVVKNLTDIRELGVVCAIDDFGTGYSTFSYLHDFPADIIKIDQTFIRKLEPGSRGSVLVQSLIHMAGALGYRVVAEGVETQDVADFLIEAGCHEGQGYLFSRPLPPEAFADWLKSHAAERLEGYAA</sequence>
<dbReference type="InterPro" id="IPR003018">
    <property type="entry name" value="GAF"/>
</dbReference>
<dbReference type="Pfam" id="PF00990">
    <property type="entry name" value="GGDEF"/>
    <property type="match status" value="1"/>
</dbReference>
<evidence type="ECO:0000313" key="3">
    <source>
        <dbReference type="Proteomes" id="UP000199347"/>
    </source>
</evidence>
<dbReference type="InterPro" id="IPR050706">
    <property type="entry name" value="Cyclic-di-GMP_PDE-like"/>
</dbReference>
<dbReference type="Gene3D" id="3.30.70.270">
    <property type="match status" value="1"/>
</dbReference>
<dbReference type="PANTHER" id="PTHR33121:SF19">
    <property type="entry name" value="CYCLIC DI-GMP PHOSPHODIESTERASE PA2567"/>
    <property type="match status" value="1"/>
</dbReference>
<dbReference type="SUPFAM" id="SSF55781">
    <property type="entry name" value="GAF domain-like"/>
    <property type="match status" value="1"/>
</dbReference>
<name>A0A1G5M4S0_AFIMA</name>
<dbReference type="Pfam" id="PF00563">
    <property type="entry name" value="EAL"/>
    <property type="match status" value="1"/>
</dbReference>
<dbReference type="SMART" id="SM00065">
    <property type="entry name" value="GAF"/>
    <property type="match status" value="1"/>
</dbReference>
<protein>
    <submittedName>
        <fullName evidence="2">EAL domain, c-di-GMP-specific phosphodiesterase class I (Or its enzymatically inactive variant)</fullName>
    </submittedName>
</protein>
<dbReference type="InterPro" id="IPR000160">
    <property type="entry name" value="GGDEF_dom"/>
</dbReference>
<evidence type="ECO:0000259" key="1">
    <source>
        <dbReference type="PROSITE" id="PS50883"/>
    </source>
</evidence>
<evidence type="ECO:0000313" key="2">
    <source>
        <dbReference type="EMBL" id="SCZ20197.1"/>
    </source>
</evidence>
<dbReference type="SMART" id="SM00052">
    <property type="entry name" value="EAL"/>
    <property type="match status" value="1"/>
</dbReference>
<dbReference type="GO" id="GO:0071111">
    <property type="term" value="F:cyclic-guanylate-specific phosphodiesterase activity"/>
    <property type="evidence" value="ECO:0007669"/>
    <property type="project" value="InterPro"/>
</dbReference>
<accession>A0A1G5M4S0</accession>
<dbReference type="PROSITE" id="PS50883">
    <property type="entry name" value="EAL"/>
    <property type="match status" value="1"/>
</dbReference>
<dbReference type="InterPro" id="IPR029787">
    <property type="entry name" value="Nucleotide_cyclase"/>
</dbReference>
<dbReference type="SUPFAM" id="SSF55073">
    <property type="entry name" value="Nucleotide cyclase"/>
    <property type="match status" value="1"/>
</dbReference>
<dbReference type="SUPFAM" id="SSF141868">
    <property type="entry name" value="EAL domain-like"/>
    <property type="match status" value="1"/>
</dbReference>